<dbReference type="InterPro" id="IPR036754">
    <property type="entry name" value="YbaK/aa-tRNA-synt-asso_dom_sf"/>
</dbReference>
<dbReference type="RefSeq" id="WP_231251156.1">
    <property type="nucleotide sequence ID" value="NZ_JAIGQB010000005.1"/>
</dbReference>
<comment type="caution">
    <text evidence="2">The sequence shown here is derived from an EMBL/GenBank/DDBJ whole genome shotgun (WGS) entry which is preliminary data.</text>
</comment>
<evidence type="ECO:0000259" key="1">
    <source>
        <dbReference type="Pfam" id="PF04073"/>
    </source>
</evidence>
<dbReference type="SUPFAM" id="SSF55826">
    <property type="entry name" value="YbaK/ProRS associated domain"/>
    <property type="match status" value="1"/>
</dbReference>
<sequence length="180" mass="18680">MTLPSFPTLASLPAADHHTLVAAPVAAALAEWSGASEVAVVDIDPDLADTAAMSQAYDIPMTASGNCVVVAGSRGGDERIAACVVRADTRADVNTLVRKMLDVRKASFLPMDRAVEETGMEHGGITPVGLPSAWRLLVHEALLDEPVVVLGSGVRRSKLLVPGRLLADLPGAEVVVGLGR</sequence>
<accession>A0ABP5JD74</accession>
<dbReference type="CDD" id="cd04939">
    <property type="entry name" value="PA2301"/>
    <property type="match status" value="1"/>
</dbReference>
<dbReference type="Proteomes" id="UP001501161">
    <property type="component" value="Unassembled WGS sequence"/>
</dbReference>
<keyword evidence="3" id="KW-1185">Reference proteome</keyword>
<dbReference type="Gene3D" id="3.90.960.10">
    <property type="entry name" value="YbaK/aminoacyl-tRNA synthetase-associated domain"/>
    <property type="match status" value="1"/>
</dbReference>
<name>A0ABP5JD74_9ACTN</name>
<protein>
    <submittedName>
        <fullName evidence="2">YbaK/EbsC family protein</fullName>
    </submittedName>
</protein>
<gene>
    <name evidence="2" type="ORF">GCM10009726_33350</name>
</gene>
<feature type="domain" description="YbaK/aminoacyl-tRNA synthetase-associated" evidence="1">
    <location>
        <begin position="45"/>
        <end position="167"/>
    </location>
</feature>
<dbReference type="InterPro" id="IPR007214">
    <property type="entry name" value="YbaK/aa-tRNA-synth-assoc-dom"/>
</dbReference>
<organism evidence="2 3">
    <name type="scientific">Nocardioides furvisabuli</name>
    <dbReference type="NCBI Taxonomy" id="375542"/>
    <lineage>
        <taxon>Bacteria</taxon>
        <taxon>Bacillati</taxon>
        <taxon>Actinomycetota</taxon>
        <taxon>Actinomycetes</taxon>
        <taxon>Propionibacteriales</taxon>
        <taxon>Nocardioidaceae</taxon>
        <taxon>Nocardioides</taxon>
    </lineage>
</organism>
<evidence type="ECO:0000313" key="3">
    <source>
        <dbReference type="Proteomes" id="UP001501161"/>
    </source>
</evidence>
<evidence type="ECO:0000313" key="2">
    <source>
        <dbReference type="EMBL" id="GAA2114827.1"/>
    </source>
</evidence>
<proteinExistence type="predicted"/>
<dbReference type="Pfam" id="PF04073">
    <property type="entry name" value="tRNA_edit"/>
    <property type="match status" value="1"/>
</dbReference>
<reference evidence="3" key="1">
    <citation type="journal article" date="2019" name="Int. J. Syst. Evol. Microbiol.">
        <title>The Global Catalogue of Microorganisms (GCM) 10K type strain sequencing project: providing services to taxonomists for standard genome sequencing and annotation.</title>
        <authorList>
            <consortium name="The Broad Institute Genomics Platform"/>
            <consortium name="The Broad Institute Genome Sequencing Center for Infectious Disease"/>
            <person name="Wu L."/>
            <person name="Ma J."/>
        </authorList>
    </citation>
    <scope>NUCLEOTIDE SEQUENCE [LARGE SCALE GENOMIC DNA]</scope>
    <source>
        <strain evidence="3">JCM 13813</strain>
    </source>
</reference>
<dbReference type="EMBL" id="BAAAMQ010000015">
    <property type="protein sequence ID" value="GAA2114827.1"/>
    <property type="molecule type" value="Genomic_DNA"/>
</dbReference>